<evidence type="ECO:0000256" key="9">
    <source>
        <dbReference type="ARBA" id="ARBA00023167"/>
    </source>
</evidence>
<keyword evidence="4" id="KW-0028">Amino-acid biosynthesis</keyword>
<dbReference type="InterPro" id="IPR029041">
    <property type="entry name" value="FAD-linked_oxidoreductase-like"/>
</dbReference>
<dbReference type="PANTHER" id="PTHR45754">
    <property type="entry name" value="METHYLENETETRAHYDROFOLATE REDUCTASE"/>
    <property type="match status" value="1"/>
</dbReference>
<comment type="pathway">
    <text evidence="10">Amino-acid biosynthesis; L-methionine biosynthesis via de novo pathway.</text>
</comment>
<sequence length="342" mass="37462">MTPGNHGLPYGANSSRPMRLEDENAMHVFWQPFLLNGCFLMYILRENRSSCSGAAHKRMKISELFAQKQPVVSFEVFPPKPESPFETVLEAVEALHNLKPAFISVTYGAGGSTQNKTLELAQHIKEAYGIEALAHLTCITNSPDATEKILDEIEARGLENILALRGDPPKDWNNAVYKVHATDLVKRIANRKKFFIAGAAYPEGHPEAASPQEDLQHLKEKVDAGAGLLITQIAFDNDYLKGFREGVARAGITVPITAGIMPVFSASQITHICNLCGATLPPQLVAMLDKYSHNQDALQSAGIEYACRQINDLVAAGFEGIHIYTMNKPLLARAILSGTNLR</sequence>
<evidence type="ECO:0000256" key="4">
    <source>
        <dbReference type="ARBA" id="ARBA00022605"/>
    </source>
</evidence>
<dbReference type="SUPFAM" id="SSF51730">
    <property type="entry name" value="FAD-linked oxidoreductase"/>
    <property type="match status" value="1"/>
</dbReference>
<dbReference type="GO" id="GO:0005829">
    <property type="term" value="C:cytosol"/>
    <property type="evidence" value="ECO:0007669"/>
    <property type="project" value="InterPro"/>
</dbReference>
<dbReference type="Gene3D" id="3.20.20.220">
    <property type="match status" value="1"/>
</dbReference>
<dbReference type="UniPathway" id="UPA00193"/>
<keyword evidence="6" id="KW-0274">FAD</keyword>
<dbReference type="GO" id="GO:0009086">
    <property type="term" value="P:methionine biosynthetic process"/>
    <property type="evidence" value="ECO:0007669"/>
    <property type="project" value="UniProtKB-KW"/>
</dbReference>
<dbReference type="CDD" id="cd00537">
    <property type="entry name" value="MTHFR"/>
    <property type="match status" value="1"/>
</dbReference>
<evidence type="ECO:0000256" key="1">
    <source>
        <dbReference type="ARBA" id="ARBA00001974"/>
    </source>
</evidence>
<evidence type="ECO:0000256" key="5">
    <source>
        <dbReference type="ARBA" id="ARBA00022630"/>
    </source>
</evidence>
<dbReference type="InterPro" id="IPR004620">
    <property type="entry name" value="MTHF_reductase_bac"/>
</dbReference>
<evidence type="ECO:0000256" key="8">
    <source>
        <dbReference type="ARBA" id="ARBA00023027"/>
    </source>
</evidence>
<keyword evidence="5" id="KW-0285">Flavoprotein</keyword>
<dbReference type="InterPro" id="IPR003171">
    <property type="entry name" value="Mehydrof_redctse-like"/>
</dbReference>
<comment type="caution">
    <text evidence="12">The sequence shown here is derived from an EMBL/GenBank/DDBJ whole genome shotgun (WGS) entry which is preliminary data.</text>
</comment>
<comment type="similarity">
    <text evidence="3">Belongs to the methylenetetrahydrofolate reductase family.</text>
</comment>
<evidence type="ECO:0000256" key="11">
    <source>
        <dbReference type="ARBA" id="ARBA00034529"/>
    </source>
</evidence>
<gene>
    <name evidence="12" type="primary">metF_3</name>
    <name evidence="12" type="ORF">SDC9_26114</name>
</gene>
<dbReference type="Pfam" id="PF02219">
    <property type="entry name" value="MTHFR"/>
    <property type="match status" value="1"/>
</dbReference>
<comment type="cofactor">
    <cofactor evidence="1">
        <name>FAD</name>
        <dbReference type="ChEBI" id="CHEBI:57692"/>
    </cofactor>
</comment>
<accession>A0A644UMD2</accession>
<dbReference type="EC" id="1.5.1.54" evidence="11"/>
<dbReference type="EMBL" id="VSSQ01000135">
    <property type="protein sequence ID" value="MPL80218.1"/>
    <property type="molecule type" value="Genomic_DNA"/>
</dbReference>
<dbReference type="NCBIfam" id="TIGR00676">
    <property type="entry name" value="fadh2"/>
    <property type="match status" value="1"/>
</dbReference>
<evidence type="ECO:0000256" key="7">
    <source>
        <dbReference type="ARBA" id="ARBA00023002"/>
    </source>
</evidence>
<dbReference type="GO" id="GO:0106312">
    <property type="term" value="F:methylenetetrahydrofolate reductase (NADH) activity"/>
    <property type="evidence" value="ECO:0007669"/>
    <property type="project" value="UniProtKB-EC"/>
</dbReference>
<comment type="pathway">
    <text evidence="2">One-carbon metabolism; tetrahydrofolate interconversion.</text>
</comment>
<dbReference type="PANTHER" id="PTHR45754:SF3">
    <property type="entry name" value="METHYLENETETRAHYDROFOLATE REDUCTASE (NADPH)"/>
    <property type="match status" value="1"/>
</dbReference>
<protein>
    <recommendedName>
        <fullName evidence="11">methylenetetrahydrofolate reductase (NADH)</fullName>
        <ecNumber evidence="11">1.5.1.54</ecNumber>
    </recommendedName>
</protein>
<evidence type="ECO:0000256" key="2">
    <source>
        <dbReference type="ARBA" id="ARBA00004777"/>
    </source>
</evidence>
<keyword evidence="9" id="KW-0486">Methionine biosynthesis</keyword>
<evidence type="ECO:0000256" key="3">
    <source>
        <dbReference type="ARBA" id="ARBA00006743"/>
    </source>
</evidence>
<name>A0A644UMD2_9ZZZZ</name>
<proteinExistence type="inferred from homology"/>
<dbReference type="AlphaFoldDB" id="A0A644UMD2"/>
<evidence type="ECO:0000256" key="10">
    <source>
        <dbReference type="ARBA" id="ARBA00034478"/>
    </source>
</evidence>
<reference evidence="12" key="1">
    <citation type="submission" date="2019-08" db="EMBL/GenBank/DDBJ databases">
        <authorList>
            <person name="Kucharzyk K."/>
            <person name="Murdoch R.W."/>
            <person name="Higgins S."/>
            <person name="Loffler F."/>
        </authorList>
    </citation>
    <scope>NUCLEOTIDE SEQUENCE</scope>
</reference>
<keyword evidence="8" id="KW-0520">NAD</keyword>
<evidence type="ECO:0000256" key="6">
    <source>
        <dbReference type="ARBA" id="ARBA00022827"/>
    </source>
</evidence>
<dbReference type="GO" id="GO:0035999">
    <property type="term" value="P:tetrahydrofolate interconversion"/>
    <property type="evidence" value="ECO:0007669"/>
    <property type="project" value="UniProtKB-UniPathway"/>
</dbReference>
<evidence type="ECO:0000313" key="12">
    <source>
        <dbReference type="EMBL" id="MPL80218.1"/>
    </source>
</evidence>
<keyword evidence="7 12" id="KW-0560">Oxidoreductase</keyword>
<dbReference type="GO" id="GO:0071949">
    <property type="term" value="F:FAD binding"/>
    <property type="evidence" value="ECO:0007669"/>
    <property type="project" value="TreeGrafter"/>
</dbReference>
<organism evidence="12">
    <name type="scientific">bioreactor metagenome</name>
    <dbReference type="NCBI Taxonomy" id="1076179"/>
    <lineage>
        <taxon>unclassified sequences</taxon>
        <taxon>metagenomes</taxon>
        <taxon>ecological metagenomes</taxon>
    </lineage>
</organism>